<dbReference type="EMBL" id="LATX01002129">
    <property type="protein sequence ID" value="KTB33861.1"/>
    <property type="molecule type" value="Genomic_DNA"/>
</dbReference>
<dbReference type="AlphaFoldDB" id="A0A0W0FC58"/>
<protein>
    <submittedName>
        <fullName evidence="1">Uncharacterized protein</fullName>
    </submittedName>
</protein>
<evidence type="ECO:0000313" key="2">
    <source>
        <dbReference type="Proteomes" id="UP000054988"/>
    </source>
</evidence>
<gene>
    <name evidence="1" type="ORF">WG66_13556</name>
</gene>
<accession>A0A0W0FC58</accession>
<sequence>MYARHRKNPSNYTAVTVIRYVRLSESITGFRGL</sequence>
<reference evidence="1 2" key="1">
    <citation type="submission" date="2015-12" db="EMBL/GenBank/DDBJ databases">
        <title>Draft genome sequence of Moniliophthora roreri, the causal agent of frosty pod rot of cacao.</title>
        <authorList>
            <person name="Aime M.C."/>
            <person name="Diaz-Valderrama J.R."/>
            <person name="Kijpornyongpan T."/>
            <person name="Phillips-Mora W."/>
        </authorList>
    </citation>
    <scope>NUCLEOTIDE SEQUENCE [LARGE SCALE GENOMIC DNA]</scope>
    <source>
        <strain evidence="1 2">MCA 2952</strain>
    </source>
</reference>
<proteinExistence type="predicted"/>
<name>A0A0W0FC58_MONRR</name>
<comment type="caution">
    <text evidence="1">The sequence shown here is derived from an EMBL/GenBank/DDBJ whole genome shotgun (WGS) entry which is preliminary data.</text>
</comment>
<evidence type="ECO:0000313" key="1">
    <source>
        <dbReference type="EMBL" id="KTB33861.1"/>
    </source>
</evidence>
<dbReference type="Proteomes" id="UP000054988">
    <property type="component" value="Unassembled WGS sequence"/>
</dbReference>
<organism evidence="1 2">
    <name type="scientific">Moniliophthora roreri</name>
    <name type="common">Frosty pod rot fungus</name>
    <name type="synonym">Monilia roreri</name>
    <dbReference type="NCBI Taxonomy" id="221103"/>
    <lineage>
        <taxon>Eukaryota</taxon>
        <taxon>Fungi</taxon>
        <taxon>Dikarya</taxon>
        <taxon>Basidiomycota</taxon>
        <taxon>Agaricomycotina</taxon>
        <taxon>Agaricomycetes</taxon>
        <taxon>Agaricomycetidae</taxon>
        <taxon>Agaricales</taxon>
        <taxon>Marasmiineae</taxon>
        <taxon>Marasmiaceae</taxon>
        <taxon>Moniliophthora</taxon>
    </lineage>
</organism>